<organism evidence="1">
    <name type="scientific">Culex pipiens</name>
    <name type="common">House mosquito</name>
    <dbReference type="NCBI Taxonomy" id="7175"/>
    <lineage>
        <taxon>Eukaryota</taxon>
        <taxon>Metazoa</taxon>
        <taxon>Ecdysozoa</taxon>
        <taxon>Arthropoda</taxon>
        <taxon>Hexapoda</taxon>
        <taxon>Insecta</taxon>
        <taxon>Pterygota</taxon>
        <taxon>Neoptera</taxon>
        <taxon>Endopterygota</taxon>
        <taxon>Diptera</taxon>
        <taxon>Nematocera</taxon>
        <taxon>Culicoidea</taxon>
        <taxon>Culicidae</taxon>
        <taxon>Culicinae</taxon>
        <taxon>Culicini</taxon>
        <taxon>Culex</taxon>
        <taxon>Culex</taxon>
    </lineage>
</organism>
<protein>
    <submittedName>
        <fullName evidence="1">(northern house mosquito) hypothetical protein</fullName>
    </submittedName>
</protein>
<sequence>MNPLELRSVPVRDLRKILVLDLRASHQLDFPENRLLGRFAVPFGGCLVAVLDPGLPALQDGFDQCLFAFHLYCCLQSLVLHSGVHCNPEGVLNCSANLRCRFPGCLVVAMVLDFWVWCFGSTDCSTPC</sequence>
<dbReference type="EMBL" id="HBUE01125279">
    <property type="protein sequence ID" value="CAG6494467.1"/>
    <property type="molecule type" value="Transcribed_RNA"/>
</dbReference>
<name>A0A8D8CNM8_CULPI</name>
<reference evidence="1" key="1">
    <citation type="submission" date="2021-05" db="EMBL/GenBank/DDBJ databases">
        <authorList>
            <person name="Alioto T."/>
            <person name="Alioto T."/>
            <person name="Gomez Garrido J."/>
        </authorList>
    </citation>
    <scope>NUCLEOTIDE SEQUENCE</scope>
</reference>
<dbReference type="AlphaFoldDB" id="A0A8D8CNM8"/>
<accession>A0A8D8CNM8</accession>
<proteinExistence type="predicted"/>
<evidence type="ECO:0000313" key="1">
    <source>
        <dbReference type="EMBL" id="CAG6494467.1"/>
    </source>
</evidence>